<sequence>MSILRRTPARLAVRRAVPWLLVADVAREGHRHWTAQLSGRERRRLLELLKHSGGRPSTLTVRERRELERLVAQLDLRTFARHAATAVVVGRAKQSGTRRRGR</sequence>
<dbReference type="EMBL" id="CAFBMK010000286">
    <property type="protein sequence ID" value="CAB4945592.1"/>
    <property type="molecule type" value="Genomic_DNA"/>
</dbReference>
<accession>A0A6J7JU35</accession>
<name>A0A6J7JU35_9ZZZZ</name>
<evidence type="ECO:0000313" key="1">
    <source>
        <dbReference type="EMBL" id="CAB4945592.1"/>
    </source>
</evidence>
<dbReference type="AlphaFoldDB" id="A0A6J7JU35"/>
<reference evidence="1" key="1">
    <citation type="submission" date="2020-05" db="EMBL/GenBank/DDBJ databases">
        <authorList>
            <person name="Chiriac C."/>
            <person name="Salcher M."/>
            <person name="Ghai R."/>
            <person name="Kavagutti S V."/>
        </authorList>
    </citation>
    <scope>NUCLEOTIDE SEQUENCE</scope>
</reference>
<proteinExistence type="predicted"/>
<gene>
    <name evidence="1" type="ORF">UFOPK3564_03201</name>
</gene>
<organism evidence="1">
    <name type="scientific">freshwater metagenome</name>
    <dbReference type="NCBI Taxonomy" id="449393"/>
    <lineage>
        <taxon>unclassified sequences</taxon>
        <taxon>metagenomes</taxon>
        <taxon>ecological metagenomes</taxon>
    </lineage>
</organism>
<protein>
    <submittedName>
        <fullName evidence="1">Unannotated protein</fullName>
    </submittedName>
</protein>